<accession>A0A9X1QMV4</accession>
<dbReference type="AlphaFoldDB" id="A0A9X1QMV4"/>
<evidence type="ECO:0000256" key="1">
    <source>
        <dbReference type="ARBA" id="ARBA00006247"/>
    </source>
</evidence>
<dbReference type="InterPro" id="IPR002933">
    <property type="entry name" value="Peptidase_M20"/>
</dbReference>
<dbReference type="RefSeq" id="WP_235068320.1">
    <property type="nucleotide sequence ID" value="NZ_JAKFGM010000003.1"/>
</dbReference>
<dbReference type="PROSITE" id="PS00758">
    <property type="entry name" value="ARGE_DAPE_CPG2_1"/>
    <property type="match status" value="1"/>
</dbReference>
<keyword evidence="6" id="KW-0732">Signal</keyword>
<proteinExistence type="inferred from homology"/>
<evidence type="ECO:0000256" key="5">
    <source>
        <dbReference type="ARBA" id="ARBA00022833"/>
    </source>
</evidence>
<feature type="signal peptide" evidence="6">
    <location>
        <begin position="1"/>
        <end position="18"/>
    </location>
</feature>
<keyword evidence="9" id="KW-1185">Reference proteome</keyword>
<dbReference type="PANTHER" id="PTHR45962:SF1">
    <property type="entry name" value="N-FATTY-ACYL-AMINO ACID SYNTHASE_HYDROLASE PM20D1"/>
    <property type="match status" value="1"/>
</dbReference>
<dbReference type="GO" id="GO:0008233">
    <property type="term" value="F:peptidase activity"/>
    <property type="evidence" value="ECO:0007669"/>
    <property type="project" value="UniProtKB-KW"/>
</dbReference>
<dbReference type="SUPFAM" id="SSF55031">
    <property type="entry name" value="Bacterial exopeptidase dimerisation domain"/>
    <property type="match status" value="1"/>
</dbReference>
<dbReference type="SUPFAM" id="SSF53187">
    <property type="entry name" value="Zn-dependent exopeptidases"/>
    <property type="match status" value="1"/>
</dbReference>
<dbReference type="Gene3D" id="1.10.150.900">
    <property type="match status" value="1"/>
</dbReference>
<dbReference type="NCBIfam" id="NF006596">
    <property type="entry name" value="PRK09133.1"/>
    <property type="match status" value="1"/>
</dbReference>
<comment type="similarity">
    <text evidence="1">Belongs to the peptidase M20A family.</text>
</comment>
<evidence type="ECO:0000313" key="9">
    <source>
        <dbReference type="Proteomes" id="UP001139410"/>
    </source>
</evidence>
<sequence length="478" mass="51542">MRLLSAVLLATASTAAVAAPAKPNLTAAQRAATHDMFEHVINIPTVIGRHRTPEMAQYVADQFKAAGFPADDVHVMPYHTGSATTGEDETAAVIVRWRAAGKPTGRPILLMGHMDVVEAKREDSTTDPFVLTERDGYYYGRGTIDMKDGIVGITRAMIDLKAAGFKPKRDIVVLFTGDEETNGIGATKGASEWRELLGNPEFGLNADGGGGGFAPDGSMVGFTMQTAEKTFAGYTLTVRNKGGHSSKPRKDNAIYELSHALDKIEAYRFTPMLSETTRAYFAARAKMEGDSALGQAMRAWLANPEDGAAADAIEASEIEVGLTRTRCVPTRLFAGHADNALPQLATAMINCRIFPGVDPNAIKDELQRVVADPEVVVTRNDDYVASLASPLRPDVTNAYTKAVQTLHPGMPVFPEMSTGASDARPFRVAGIPVYGTNGGWVIVPVDFRAHGKDERLPVQSLYDNVVHWQLMLRDLAGK</sequence>
<feature type="chain" id="PRO_5040797336" evidence="6">
    <location>
        <begin position="19"/>
        <end position="478"/>
    </location>
</feature>
<dbReference type="GO" id="GO:0006508">
    <property type="term" value="P:proteolysis"/>
    <property type="evidence" value="ECO:0007669"/>
    <property type="project" value="UniProtKB-KW"/>
</dbReference>
<gene>
    <name evidence="8" type="ORF">LVY65_11155</name>
</gene>
<dbReference type="Gene3D" id="3.30.70.360">
    <property type="match status" value="1"/>
</dbReference>
<dbReference type="Gene3D" id="3.40.630.10">
    <property type="entry name" value="Zn peptidases"/>
    <property type="match status" value="1"/>
</dbReference>
<evidence type="ECO:0000256" key="3">
    <source>
        <dbReference type="ARBA" id="ARBA00022723"/>
    </source>
</evidence>
<evidence type="ECO:0000259" key="7">
    <source>
        <dbReference type="Pfam" id="PF07687"/>
    </source>
</evidence>
<dbReference type="Pfam" id="PF01546">
    <property type="entry name" value="Peptidase_M20"/>
    <property type="match status" value="1"/>
</dbReference>
<dbReference type="InterPro" id="IPR011650">
    <property type="entry name" value="Peptidase_M20_dimer"/>
</dbReference>
<keyword evidence="5" id="KW-0862">Zinc</keyword>
<protein>
    <submittedName>
        <fullName evidence="8">M20/M25/M40 family metallo-hydrolase</fullName>
    </submittedName>
</protein>
<evidence type="ECO:0000313" key="8">
    <source>
        <dbReference type="EMBL" id="MCF2515616.1"/>
    </source>
</evidence>
<dbReference type="InterPro" id="IPR036264">
    <property type="entry name" value="Bact_exopeptidase_dim_dom"/>
</dbReference>
<dbReference type="Pfam" id="PF07687">
    <property type="entry name" value="M20_dimer"/>
    <property type="match status" value="1"/>
</dbReference>
<dbReference type="Proteomes" id="UP001139410">
    <property type="component" value="Unassembled WGS sequence"/>
</dbReference>
<reference evidence="8" key="1">
    <citation type="submission" date="2022-01" db="EMBL/GenBank/DDBJ databases">
        <authorList>
            <person name="Jo J.-H."/>
            <person name="Im W.-T."/>
        </authorList>
    </citation>
    <scope>NUCLEOTIDE SEQUENCE</scope>
    <source>
        <strain evidence="8">G124</strain>
    </source>
</reference>
<evidence type="ECO:0000256" key="2">
    <source>
        <dbReference type="ARBA" id="ARBA00022670"/>
    </source>
</evidence>
<evidence type="ECO:0000256" key="6">
    <source>
        <dbReference type="SAM" id="SignalP"/>
    </source>
</evidence>
<keyword evidence="2" id="KW-0645">Protease</keyword>
<keyword evidence="4" id="KW-0378">Hydrolase</keyword>
<dbReference type="GO" id="GO:0046872">
    <property type="term" value="F:metal ion binding"/>
    <property type="evidence" value="ECO:0007669"/>
    <property type="project" value="UniProtKB-KW"/>
</dbReference>
<keyword evidence="3" id="KW-0479">Metal-binding</keyword>
<dbReference type="PANTHER" id="PTHR45962">
    <property type="entry name" value="N-FATTY-ACYL-AMINO ACID SYNTHASE/HYDROLASE PM20D1"/>
    <property type="match status" value="1"/>
</dbReference>
<name>A0A9X1QMV4_9SPHN</name>
<dbReference type="EMBL" id="JAKFGM010000003">
    <property type="protein sequence ID" value="MCF2515616.1"/>
    <property type="molecule type" value="Genomic_DNA"/>
</dbReference>
<feature type="domain" description="Peptidase M20 dimerisation" evidence="7">
    <location>
        <begin position="227"/>
        <end position="372"/>
    </location>
</feature>
<evidence type="ECO:0000256" key="4">
    <source>
        <dbReference type="ARBA" id="ARBA00022801"/>
    </source>
</evidence>
<dbReference type="InterPro" id="IPR001261">
    <property type="entry name" value="ArgE/DapE_CS"/>
</dbReference>
<comment type="caution">
    <text evidence="8">The sequence shown here is derived from an EMBL/GenBank/DDBJ whole genome shotgun (WGS) entry which is preliminary data.</text>
</comment>
<dbReference type="InterPro" id="IPR047177">
    <property type="entry name" value="Pept_M20A"/>
</dbReference>
<organism evidence="8 9">
    <name type="scientific">Sphingomonas cremea</name>
    <dbReference type="NCBI Taxonomy" id="2904799"/>
    <lineage>
        <taxon>Bacteria</taxon>
        <taxon>Pseudomonadati</taxon>
        <taxon>Pseudomonadota</taxon>
        <taxon>Alphaproteobacteria</taxon>
        <taxon>Sphingomonadales</taxon>
        <taxon>Sphingomonadaceae</taxon>
        <taxon>Sphingomonas</taxon>
    </lineage>
</organism>